<name>A0A0H1RCG9_9HYPH</name>
<comment type="subcellular location">
    <subcellularLocation>
        <location evidence="1">Membrane</location>
    </subcellularLocation>
</comment>
<evidence type="ECO:0000313" key="8">
    <source>
        <dbReference type="Proteomes" id="UP000035489"/>
    </source>
</evidence>
<dbReference type="RefSeq" id="WP_047189307.1">
    <property type="nucleotide sequence ID" value="NZ_LCYG01000029.1"/>
</dbReference>
<dbReference type="SUPFAM" id="SSF51126">
    <property type="entry name" value="Pectin lyase-like"/>
    <property type="match status" value="1"/>
</dbReference>
<dbReference type="GO" id="GO:0090729">
    <property type="term" value="F:toxin activity"/>
    <property type="evidence" value="ECO:0007669"/>
    <property type="project" value="UniProtKB-KW"/>
</dbReference>
<dbReference type="OrthoDB" id="8010440at2"/>
<dbReference type="InterPro" id="IPR039448">
    <property type="entry name" value="Beta_helix"/>
</dbReference>
<evidence type="ECO:0000256" key="2">
    <source>
        <dbReference type="ARBA" id="ARBA00022656"/>
    </source>
</evidence>
<dbReference type="InterPro" id="IPR012334">
    <property type="entry name" value="Pectin_lyas_fold"/>
</dbReference>
<dbReference type="Gene3D" id="2.60.120.260">
    <property type="entry name" value="Galactose-binding domain-like"/>
    <property type="match status" value="1"/>
</dbReference>
<dbReference type="EMBL" id="LCYG01000029">
    <property type="protein sequence ID" value="KLK92883.1"/>
    <property type="molecule type" value="Genomic_DNA"/>
</dbReference>
<keyword evidence="3" id="KW-0677">Repeat</keyword>
<organism evidence="7 8">
    <name type="scientific">Microvirga vignae</name>
    <dbReference type="NCBI Taxonomy" id="1225564"/>
    <lineage>
        <taxon>Bacteria</taxon>
        <taxon>Pseudomonadati</taxon>
        <taxon>Pseudomonadota</taxon>
        <taxon>Alphaproteobacteria</taxon>
        <taxon>Hyphomicrobiales</taxon>
        <taxon>Methylobacteriaceae</taxon>
        <taxon>Microvirga</taxon>
    </lineage>
</organism>
<dbReference type="InterPro" id="IPR011050">
    <property type="entry name" value="Pectin_lyase_fold/virulence"/>
</dbReference>
<dbReference type="PRINTS" id="PR00313">
    <property type="entry name" value="CABNDNGRPT"/>
</dbReference>
<dbReference type="Pfam" id="PF13229">
    <property type="entry name" value="Beta_helix"/>
    <property type="match status" value="1"/>
</dbReference>
<accession>A0A0H1RCG9</accession>
<dbReference type="STRING" id="1225564.AA309_12245"/>
<dbReference type="Gene3D" id="2.150.10.10">
    <property type="entry name" value="Serralysin-like metalloprotease, C-terminal"/>
    <property type="match status" value="1"/>
</dbReference>
<dbReference type="InterPro" id="IPR003995">
    <property type="entry name" value="RTX_toxin_determinant-A"/>
</dbReference>
<dbReference type="Gene3D" id="2.160.20.10">
    <property type="entry name" value="Single-stranded right-handed beta-helix, Pectin lyase-like"/>
    <property type="match status" value="1"/>
</dbReference>
<reference evidence="7 8" key="1">
    <citation type="submission" date="2015-05" db="EMBL/GenBank/DDBJ databases">
        <title>Draft genome sequence of Microvirga vignae strain BR3299, a novel nitrogen fixing bacteria isolated from Brazil semi-aired region.</title>
        <authorList>
            <person name="Zilli J.E."/>
            <person name="Passos S.R."/>
            <person name="Leite J."/>
            <person name="Baldani J.I."/>
            <person name="Xavier G.R."/>
            <person name="Rumjaneck N.G."/>
            <person name="Simoes-Araujo J.L."/>
        </authorList>
    </citation>
    <scope>NUCLEOTIDE SEQUENCE [LARGE SCALE GENOMIC DNA]</scope>
    <source>
        <strain evidence="7 8">BR3299</strain>
    </source>
</reference>
<evidence type="ECO:0000256" key="3">
    <source>
        <dbReference type="ARBA" id="ARBA00022737"/>
    </source>
</evidence>
<evidence type="ECO:0000256" key="5">
    <source>
        <dbReference type="ARBA" id="ARBA00023136"/>
    </source>
</evidence>
<dbReference type="InterPro" id="IPR001343">
    <property type="entry name" value="Hemolysn_Ca-bd"/>
</dbReference>
<keyword evidence="8" id="KW-1185">Reference proteome</keyword>
<keyword evidence="4" id="KW-0843">Virulence</keyword>
<comment type="caution">
    <text evidence="7">The sequence shown here is derived from an EMBL/GenBank/DDBJ whole genome shotgun (WGS) entry which is preliminary data.</text>
</comment>
<keyword evidence="2" id="KW-0800">Toxin</keyword>
<dbReference type="AlphaFoldDB" id="A0A0H1RCG9"/>
<protein>
    <recommendedName>
        <fullName evidence="6">Right handed beta helix domain-containing protein</fullName>
    </recommendedName>
</protein>
<evidence type="ECO:0000256" key="4">
    <source>
        <dbReference type="ARBA" id="ARBA00023026"/>
    </source>
</evidence>
<dbReference type="PRINTS" id="PR01488">
    <property type="entry name" value="RTXTOXINA"/>
</dbReference>
<evidence type="ECO:0000259" key="6">
    <source>
        <dbReference type="Pfam" id="PF13229"/>
    </source>
</evidence>
<sequence length="731" mass="76874">MAAPIFTVAPATGDARRDTAAIKAAIQAAHKAYLQNPTEQVKVQLGTGTYVVTGDPNNASVGPVELLSGVALVGNGMGQTTIKLADDFNARINGIVRTALQTVEHVTVANLTIDGNRANNTGHQAGFICGIKEDGSGLTQSDITLSGVEIKNCTAYGFNPHEITYDVTIKDCVSHGNGLDGFVADGVVGGTYENNRAFDNDRHGFNIQNATTNLDLANNKAYNNGSAGVTIQRGDILREGETTIEWVTDIRIVGGEYYGNTKEGILVKLSDDVAINGAKVHDNLRQGIRIEGATDTVVQNSTVFNNSQEADNTYDEIQIRLRVDTVTGKTYYATNTQILNNTIYSDSSINARYGVREEATNDDGGPTGTIVSGNSISGMDSGSVSVPNYIWLGTSGNDMLEGTTGGEEMRGMAGDDTYIVNHSGDRVVETSGAGTDTVRSSITYTLPANVENLILTGTKVINGHGNGLNNKLVGNSAANTLKGNDGNDTVEGGLGVDSLYGGLGDDAFVLRKGEFGGDTIFDFSGNGSAAGDRLEFVGFTSNATLTQTGTNTWRITDGTYAETFQIAGGAAVHSSDHNLKSGSEPPPSTTQYPAIGAGIIQMETLKLTNFTLVSLSTAQGGQAVENRNKGVEATAKGTFTGETGTYKVKVAYYDESDGASPMGIRVNGTTVSSWIADKQLGSTGADSRTLTFYEATLQLTTGATLEIYGTRQGDELVRIDTLTVSKWDLIA</sequence>
<dbReference type="GO" id="GO:0005576">
    <property type="term" value="C:extracellular region"/>
    <property type="evidence" value="ECO:0007669"/>
    <property type="project" value="InterPro"/>
</dbReference>
<feature type="domain" description="Right handed beta helix" evidence="6">
    <location>
        <begin position="104"/>
        <end position="249"/>
    </location>
</feature>
<proteinExistence type="predicted"/>
<evidence type="ECO:0000313" key="7">
    <source>
        <dbReference type="EMBL" id="KLK92883.1"/>
    </source>
</evidence>
<dbReference type="PATRIC" id="fig|1225564.3.peg.3153"/>
<keyword evidence="5" id="KW-0472">Membrane</keyword>
<dbReference type="Pfam" id="PF00353">
    <property type="entry name" value="HemolysinCabind"/>
    <property type="match status" value="2"/>
</dbReference>
<dbReference type="GO" id="GO:0005509">
    <property type="term" value="F:calcium ion binding"/>
    <property type="evidence" value="ECO:0007669"/>
    <property type="project" value="InterPro"/>
</dbReference>
<evidence type="ECO:0000256" key="1">
    <source>
        <dbReference type="ARBA" id="ARBA00004370"/>
    </source>
</evidence>
<dbReference type="SUPFAM" id="SSF51120">
    <property type="entry name" value="beta-Roll"/>
    <property type="match status" value="1"/>
</dbReference>
<dbReference type="InterPro" id="IPR006626">
    <property type="entry name" value="PbH1"/>
</dbReference>
<dbReference type="Proteomes" id="UP000035489">
    <property type="component" value="Unassembled WGS sequence"/>
</dbReference>
<gene>
    <name evidence="7" type="ORF">AA309_12245</name>
</gene>
<dbReference type="GO" id="GO:0016020">
    <property type="term" value="C:membrane"/>
    <property type="evidence" value="ECO:0007669"/>
    <property type="project" value="UniProtKB-SubCell"/>
</dbReference>
<dbReference type="SMART" id="SM00710">
    <property type="entry name" value="PbH1"/>
    <property type="match status" value="8"/>
</dbReference>
<dbReference type="InterPro" id="IPR011049">
    <property type="entry name" value="Serralysin-like_metalloprot_C"/>
</dbReference>